<organism evidence="1">
    <name type="scientific">Lotus japonicus</name>
    <name type="common">Lotus corniculatus var. japonicus</name>
    <dbReference type="NCBI Taxonomy" id="34305"/>
    <lineage>
        <taxon>Eukaryota</taxon>
        <taxon>Viridiplantae</taxon>
        <taxon>Streptophyta</taxon>
        <taxon>Embryophyta</taxon>
        <taxon>Tracheophyta</taxon>
        <taxon>Spermatophyta</taxon>
        <taxon>Magnoliopsida</taxon>
        <taxon>eudicotyledons</taxon>
        <taxon>Gunneridae</taxon>
        <taxon>Pentapetalae</taxon>
        <taxon>rosids</taxon>
        <taxon>fabids</taxon>
        <taxon>Fabales</taxon>
        <taxon>Fabaceae</taxon>
        <taxon>Papilionoideae</taxon>
        <taxon>50 kb inversion clade</taxon>
        <taxon>NPAAA clade</taxon>
        <taxon>Hologalegina</taxon>
        <taxon>robinioid clade</taxon>
        <taxon>Loteae</taxon>
        <taxon>Lotus</taxon>
    </lineage>
</organism>
<proteinExistence type="evidence at transcript level"/>
<name>I3T3U7_LOTJA</name>
<accession>I3T3U7</accession>
<reference evidence="1" key="1">
    <citation type="submission" date="2012-05" db="EMBL/GenBank/DDBJ databases">
        <authorList>
            <person name="Krishnakumar V."/>
            <person name="Cheung F."/>
            <person name="Xiao Y."/>
            <person name="Chan A."/>
            <person name="Moskal W.A."/>
            <person name="Town C.D."/>
        </authorList>
    </citation>
    <scope>NUCLEOTIDE SEQUENCE</scope>
</reference>
<evidence type="ECO:0000313" key="1">
    <source>
        <dbReference type="EMBL" id="AFK47189.1"/>
    </source>
</evidence>
<dbReference type="AlphaFoldDB" id="I3T3U7"/>
<sequence length="138" mass="15387">MIAVVYKYMIIRTTINNLPTATCNSRLISKYSSKEVVNSNLIPSVILRNSLVNIISMWAINDDSRPRVLFIESNVIIHENNNVLFFQATFPQQLIRVTNISLVSVIPVAIGTGNQNCPPSPLVFVGGRWFEKPGSLRG</sequence>
<dbReference type="EMBL" id="BT147395">
    <property type="protein sequence ID" value="AFK47189.1"/>
    <property type="molecule type" value="mRNA"/>
</dbReference>
<protein>
    <submittedName>
        <fullName evidence="1">Uncharacterized protein</fullName>
    </submittedName>
</protein>